<dbReference type="InterPro" id="IPR001853">
    <property type="entry name" value="DSBA-like_thioredoxin_dom"/>
</dbReference>
<dbReference type="GO" id="GO:0005739">
    <property type="term" value="C:mitochondrion"/>
    <property type="evidence" value="ECO:0007669"/>
    <property type="project" value="TreeGrafter"/>
</dbReference>
<keyword evidence="3" id="KW-1185">Reference proteome</keyword>
<dbReference type="GO" id="GO:0004364">
    <property type="term" value="F:glutathione transferase activity"/>
    <property type="evidence" value="ECO:0007669"/>
    <property type="project" value="TreeGrafter"/>
</dbReference>
<dbReference type="GeneID" id="25417737"/>
<accession>A0A074X0V8</accession>
<sequence length="226" mass="25131">MTHSHGGKLTIYVDCVSPYSWFGFTNARNFRPQLQPYGIEVCIEPFFLGGARNGVGNPWTPPPEAKAAFAQQDLDLTSEALGLKVVRPKVFPISSLSAVRVARYVKDHYSAEEFEETFLGLVSGYWNKGIDISTIEGIRKALEGVFSTEDLGRIMHGSVESGNKKRVIETTMAVGAFGAPWITAINAKLQKRNWFGNDRWHQVFYHLGVPFTHLAITRPGTDKANL</sequence>
<dbReference type="Proteomes" id="UP000027730">
    <property type="component" value="Unassembled WGS sequence"/>
</dbReference>
<feature type="domain" description="DSBA-like thioredoxin" evidence="1">
    <location>
        <begin position="9"/>
        <end position="207"/>
    </location>
</feature>
<reference evidence="2 3" key="1">
    <citation type="journal article" date="2014" name="BMC Genomics">
        <title>Genome sequencing of four Aureobasidium pullulans varieties: biotechnological potential, stress tolerance, and description of new species.</title>
        <authorList>
            <person name="Gostin Ar C."/>
            <person name="Ohm R.A."/>
            <person name="Kogej T."/>
            <person name="Sonjak S."/>
            <person name="Turk M."/>
            <person name="Zajc J."/>
            <person name="Zalar P."/>
            <person name="Grube M."/>
            <person name="Sun H."/>
            <person name="Han J."/>
            <person name="Sharma A."/>
            <person name="Chiniquy J."/>
            <person name="Ngan C.Y."/>
            <person name="Lipzen A."/>
            <person name="Barry K."/>
            <person name="Grigoriev I.V."/>
            <person name="Gunde-Cimerman N."/>
        </authorList>
    </citation>
    <scope>NUCLEOTIDE SEQUENCE [LARGE SCALE GENOMIC DNA]</scope>
    <source>
        <strain evidence="2 3">CBS 147.97</strain>
    </source>
</reference>
<gene>
    <name evidence="2" type="ORF">M436DRAFT_86519</name>
</gene>
<protein>
    <submittedName>
        <fullName evidence="2">Glutathione S-transferase</fullName>
    </submittedName>
</protein>
<dbReference type="InterPro" id="IPR036249">
    <property type="entry name" value="Thioredoxin-like_sf"/>
</dbReference>
<dbReference type="GO" id="GO:0006749">
    <property type="term" value="P:glutathione metabolic process"/>
    <property type="evidence" value="ECO:0007669"/>
    <property type="project" value="TreeGrafter"/>
</dbReference>
<dbReference type="Gene3D" id="3.40.30.10">
    <property type="entry name" value="Glutaredoxin"/>
    <property type="match status" value="1"/>
</dbReference>
<dbReference type="AlphaFoldDB" id="A0A074X0V8"/>
<dbReference type="HOGENOM" id="CLU_069253_1_0_1"/>
<dbReference type="EMBL" id="KL584732">
    <property type="protein sequence ID" value="KEQ68271.1"/>
    <property type="molecule type" value="Genomic_DNA"/>
</dbReference>
<name>A0A074X0V8_9PEZI</name>
<evidence type="ECO:0000259" key="1">
    <source>
        <dbReference type="Pfam" id="PF01323"/>
    </source>
</evidence>
<dbReference type="GO" id="GO:0004602">
    <property type="term" value="F:glutathione peroxidase activity"/>
    <property type="evidence" value="ECO:0007669"/>
    <property type="project" value="TreeGrafter"/>
</dbReference>
<dbReference type="SUPFAM" id="SSF52833">
    <property type="entry name" value="Thioredoxin-like"/>
    <property type="match status" value="1"/>
</dbReference>
<dbReference type="OrthoDB" id="4664297at2759"/>
<dbReference type="Pfam" id="PF01323">
    <property type="entry name" value="DSBA"/>
    <property type="match status" value="1"/>
</dbReference>
<dbReference type="GO" id="GO:0005777">
    <property type="term" value="C:peroxisome"/>
    <property type="evidence" value="ECO:0007669"/>
    <property type="project" value="TreeGrafter"/>
</dbReference>
<dbReference type="InterPro" id="IPR051924">
    <property type="entry name" value="GST_Kappa/NadH"/>
</dbReference>
<proteinExistence type="predicted"/>
<keyword evidence="2" id="KW-0808">Transferase</keyword>
<dbReference type="RefSeq" id="XP_013422484.1">
    <property type="nucleotide sequence ID" value="XM_013567030.1"/>
</dbReference>
<evidence type="ECO:0000313" key="3">
    <source>
        <dbReference type="Proteomes" id="UP000027730"/>
    </source>
</evidence>
<dbReference type="PANTHER" id="PTHR42943">
    <property type="entry name" value="GLUTATHIONE S-TRANSFERASE KAPPA"/>
    <property type="match status" value="1"/>
</dbReference>
<organism evidence="2 3">
    <name type="scientific">Aureobasidium namibiae CBS 147.97</name>
    <dbReference type="NCBI Taxonomy" id="1043004"/>
    <lineage>
        <taxon>Eukaryota</taxon>
        <taxon>Fungi</taxon>
        <taxon>Dikarya</taxon>
        <taxon>Ascomycota</taxon>
        <taxon>Pezizomycotina</taxon>
        <taxon>Dothideomycetes</taxon>
        <taxon>Dothideomycetidae</taxon>
        <taxon>Dothideales</taxon>
        <taxon>Saccotheciaceae</taxon>
        <taxon>Aureobasidium</taxon>
    </lineage>
</organism>
<dbReference type="PANTHER" id="PTHR42943:SF13">
    <property type="entry name" value="GLUTATHIONE S-TRANSFERASE KAPPA-RELATED"/>
    <property type="match status" value="1"/>
</dbReference>
<dbReference type="STRING" id="1043004.A0A074X0V8"/>
<evidence type="ECO:0000313" key="2">
    <source>
        <dbReference type="EMBL" id="KEQ68271.1"/>
    </source>
</evidence>